<dbReference type="STRING" id="578942.SAMN05216289_103267"/>
<sequence>MNLDEGTRKRSADPAGADRGTICRWLLPALLLCSAIPASAQFELGGSVFAGGGGHSESAGHCLRLDATLGEASVGTASGGAFTISAGYAARFDPATRDALFDTGFEDCL</sequence>
<proteinExistence type="predicted"/>
<keyword evidence="2" id="KW-1185">Reference proteome</keyword>
<accession>A0A1I4W1Q9</accession>
<gene>
    <name evidence="1" type="ORF">SAMN05216289_103267</name>
</gene>
<name>A0A1I4W1Q9_9GAMM</name>
<dbReference type="Proteomes" id="UP000198575">
    <property type="component" value="Unassembled WGS sequence"/>
</dbReference>
<evidence type="ECO:0000313" key="1">
    <source>
        <dbReference type="EMBL" id="SFN07380.1"/>
    </source>
</evidence>
<dbReference type="EMBL" id="FOVF01000003">
    <property type="protein sequence ID" value="SFN07380.1"/>
    <property type="molecule type" value="Genomic_DNA"/>
</dbReference>
<protein>
    <submittedName>
        <fullName evidence="1">Uncharacterized protein</fullName>
    </submittedName>
</protein>
<evidence type="ECO:0000313" key="2">
    <source>
        <dbReference type="Proteomes" id="UP000198575"/>
    </source>
</evidence>
<organism evidence="1 2">
    <name type="scientific">Dokdonella immobilis</name>
    <dbReference type="NCBI Taxonomy" id="578942"/>
    <lineage>
        <taxon>Bacteria</taxon>
        <taxon>Pseudomonadati</taxon>
        <taxon>Pseudomonadota</taxon>
        <taxon>Gammaproteobacteria</taxon>
        <taxon>Lysobacterales</taxon>
        <taxon>Rhodanobacteraceae</taxon>
        <taxon>Dokdonella</taxon>
    </lineage>
</organism>
<dbReference type="RefSeq" id="WP_092405118.1">
    <property type="nucleotide sequence ID" value="NZ_FOVF01000003.1"/>
</dbReference>
<reference evidence="1 2" key="1">
    <citation type="submission" date="2016-10" db="EMBL/GenBank/DDBJ databases">
        <authorList>
            <person name="de Groot N.N."/>
        </authorList>
    </citation>
    <scope>NUCLEOTIDE SEQUENCE [LARGE SCALE GENOMIC DNA]</scope>
    <source>
        <strain evidence="1 2">CGMCC 1.7659</strain>
    </source>
</reference>
<dbReference type="AlphaFoldDB" id="A0A1I4W1Q9"/>